<sequence length="325" mass="38096">MLSKLLLRCTAKAERSLVDSQKIEFQCGEFWGDDEDVVFKLNRDKNNNFLKSPKNINDAVGFLKYIKKVGVFKNLKLSFGDLFTDNEGFNTDDGMFAAKKVEIEQCEMNNVVPSVLRKMEDGVESIKINVDRKVFNQFDEILEVSNVQNVPYWHLQNHKEIDSLHKVAKMWIETNAKVGFTFQASVYKEGSFDAFLEHFTDSIVSKSERRIRISTNNSDRHILLERGLDETIIFHFVEFFRLKVISSKMKESEYDNNCKEWISILEPKVYEIHSSDEYDSESSFEESDEYDDDSDNSDEESDQYDYNDDPFDFDAYGPRDFYPYY</sequence>
<evidence type="ECO:0000313" key="3">
    <source>
        <dbReference type="Proteomes" id="UP000829354"/>
    </source>
</evidence>
<keyword evidence="3" id="KW-1185">Reference proteome</keyword>
<dbReference type="EMBL" id="CP092622">
    <property type="protein sequence ID" value="UMM25986.1"/>
    <property type="molecule type" value="Genomic_DNA"/>
</dbReference>
<accession>A0AAE9ET45</accession>
<proteinExistence type="predicted"/>
<dbReference type="PANTHER" id="PTHR31006:SF3">
    <property type="entry name" value="F-BOX DOMAIN-CONTAINING PROTEIN-RELATED"/>
    <property type="match status" value="1"/>
</dbReference>
<gene>
    <name evidence="2" type="ORF">L5515_005574</name>
</gene>
<evidence type="ECO:0000313" key="2">
    <source>
        <dbReference type="EMBL" id="UMM25986.1"/>
    </source>
</evidence>
<evidence type="ECO:0000256" key="1">
    <source>
        <dbReference type="SAM" id="MobiDB-lite"/>
    </source>
</evidence>
<protein>
    <submittedName>
        <fullName evidence="2">Uncharacterized protein</fullName>
    </submittedName>
</protein>
<dbReference type="Proteomes" id="UP000829354">
    <property type="component" value="Chromosome III"/>
</dbReference>
<reference evidence="2 3" key="1">
    <citation type="submission" date="2022-04" db="EMBL/GenBank/DDBJ databases">
        <title>Chromosome-level reference genomes for two strains of Caenorhabditis briggsae: an improved platform for comparative genomics.</title>
        <authorList>
            <person name="Stevens L."/>
            <person name="Andersen E."/>
        </authorList>
    </citation>
    <scope>NUCLEOTIDE SEQUENCE [LARGE SCALE GENOMIC DNA]</scope>
    <source>
        <strain evidence="2">VX34</strain>
        <tissue evidence="2">Whole-organism</tissue>
    </source>
</reference>
<dbReference type="AlphaFoldDB" id="A0AAE9ET45"/>
<feature type="region of interest" description="Disordered" evidence="1">
    <location>
        <begin position="275"/>
        <end position="325"/>
    </location>
</feature>
<organism evidence="2 3">
    <name type="scientific">Caenorhabditis briggsae</name>
    <dbReference type="NCBI Taxonomy" id="6238"/>
    <lineage>
        <taxon>Eukaryota</taxon>
        <taxon>Metazoa</taxon>
        <taxon>Ecdysozoa</taxon>
        <taxon>Nematoda</taxon>
        <taxon>Chromadorea</taxon>
        <taxon>Rhabditida</taxon>
        <taxon>Rhabditina</taxon>
        <taxon>Rhabditomorpha</taxon>
        <taxon>Rhabditoidea</taxon>
        <taxon>Rhabditidae</taxon>
        <taxon>Peloderinae</taxon>
        <taxon>Caenorhabditis</taxon>
    </lineage>
</organism>
<name>A0AAE9ET45_CAEBR</name>
<dbReference type="InterPro" id="IPR042317">
    <property type="entry name" value="She-1-like"/>
</dbReference>
<dbReference type="PANTHER" id="PTHR31006">
    <property type="entry name" value="F-BOX DOMAIN-CONTAINING PROTEIN-RELATED-RELATED"/>
    <property type="match status" value="1"/>
</dbReference>
<feature type="compositionally biased region" description="Acidic residues" evidence="1">
    <location>
        <begin position="277"/>
        <end position="312"/>
    </location>
</feature>